<reference evidence="2 3" key="1">
    <citation type="submission" date="2013-01" db="EMBL/GenBank/DDBJ databases">
        <authorList>
            <person name="Bench S."/>
        </authorList>
    </citation>
    <scope>NUCLEOTIDE SEQUENCE [LARGE SCALE GENOMIC DNA]</scope>
    <source>
        <strain evidence="2 3">WH 0005</strain>
    </source>
</reference>
<evidence type="ECO:0000313" key="2">
    <source>
        <dbReference type="EMBL" id="CCQ57979.1"/>
    </source>
</evidence>
<evidence type="ECO:0000313" key="3">
    <source>
        <dbReference type="Proteomes" id="UP000017981"/>
    </source>
</evidence>
<reference evidence="2 3" key="2">
    <citation type="submission" date="2013-09" db="EMBL/GenBank/DDBJ databases">
        <title>Whole genome comparison of six Crocosphaera watsonii strains with differing phenotypes.</title>
        <authorList>
            <person name="Bench S.R."/>
            <person name="Heller P."/>
            <person name="Frank I."/>
            <person name="Arciniega M."/>
            <person name="Shilova I.N."/>
            <person name="Zehr J.P."/>
        </authorList>
    </citation>
    <scope>NUCLEOTIDE SEQUENCE [LARGE SCALE GENOMIC DNA]</scope>
    <source>
        <strain evidence="2 3">WH 0005</strain>
    </source>
</reference>
<organism evidence="2 3">
    <name type="scientific">Crocosphaera watsonii WH 0005</name>
    <dbReference type="NCBI Taxonomy" id="423472"/>
    <lineage>
        <taxon>Bacteria</taxon>
        <taxon>Bacillati</taxon>
        <taxon>Cyanobacteriota</taxon>
        <taxon>Cyanophyceae</taxon>
        <taxon>Oscillatoriophycideae</taxon>
        <taxon>Chroococcales</taxon>
        <taxon>Aphanothecaceae</taxon>
        <taxon>Crocosphaera</taxon>
    </lineage>
</organism>
<evidence type="ECO:0000256" key="1">
    <source>
        <dbReference type="SAM" id="MobiDB-lite"/>
    </source>
</evidence>
<dbReference type="Proteomes" id="UP000017981">
    <property type="component" value="Unassembled WGS sequence"/>
</dbReference>
<feature type="compositionally biased region" description="Low complexity" evidence="1">
    <location>
        <begin position="11"/>
        <end position="22"/>
    </location>
</feature>
<gene>
    <name evidence="2" type="ORF">CWATWH0005_5586</name>
</gene>
<feature type="region of interest" description="Disordered" evidence="1">
    <location>
        <begin position="1"/>
        <end position="22"/>
    </location>
</feature>
<proteinExistence type="predicted"/>
<protein>
    <submittedName>
        <fullName evidence="2">Uncharacterized protein</fullName>
    </submittedName>
</protein>
<dbReference type="AlphaFoldDB" id="T2IYH8"/>
<comment type="caution">
    <text evidence="2">The sequence shown here is derived from an EMBL/GenBank/DDBJ whole genome shotgun (WGS) entry which is preliminary data.</text>
</comment>
<sequence>MKKSPKLLNQPKTVTSSPVTSSPVKTVQLLVLRQQLTQT</sequence>
<name>T2IYH8_CROWT</name>
<accession>T2IYH8</accession>
<dbReference type="EMBL" id="CAQL01000937">
    <property type="protein sequence ID" value="CCQ57979.1"/>
    <property type="molecule type" value="Genomic_DNA"/>
</dbReference>